<feature type="compositionally biased region" description="Low complexity" evidence="1">
    <location>
        <begin position="192"/>
        <end position="215"/>
    </location>
</feature>
<accession>A0ABY6UE59</accession>
<name>A0ABY6UE59_BIOOC</name>
<feature type="compositionally biased region" description="Acidic residues" evidence="1">
    <location>
        <begin position="300"/>
        <end position="310"/>
    </location>
</feature>
<evidence type="ECO:0000256" key="1">
    <source>
        <dbReference type="SAM" id="MobiDB-lite"/>
    </source>
</evidence>
<proteinExistence type="predicted"/>
<comment type="caution">
    <text evidence="2">The sequence shown here is derived from an EMBL/GenBank/DDBJ whole genome shotgun (WGS) entry which is preliminary data.</text>
</comment>
<evidence type="ECO:0000313" key="3">
    <source>
        <dbReference type="Proteomes" id="UP000766486"/>
    </source>
</evidence>
<dbReference type="Proteomes" id="UP000766486">
    <property type="component" value="Unassembled WGS sequence"/>
</dbReference>
<feature type="compositionally biased region" description="Basic and acidic residues" evidence="1">
    <location>
        <begin position="450"/>
        <end position="459"/>
    </location>
</feature>
<feature type="region of interest" description="Disordered" evidence="1">
    <location>
        <begin position="346"/>
        <end position="374"/>
    </location>
</feature>
<feature type="compositionally biased region" description="Low complexity" evidence="1">
    <location>
        <begin position="388"/>
        <end position="398"/>
    </location>
</feature>
<feature type="region of interest" description="Disordered" evidence="1">
    <location>
        <begin position="72"/>
        <end position="320"/>
    </location>
</feature>
<evidence type="ECO:0000313" key="2">
    <source>
        <dbReference type="EMBL" id="VUC28322.1"/>
    </source>
</evidence>
<gene>
    <name evidence="2" type="ORF">CLO192961_LOCUS230530</name>
</gene>
<organism evidence="2 3">
    <name type="scientific">Bionectria ochroleuca</name>
    <name type="common">Gliocladium roseum</name>
    <dbReference type="NCBI Taxonomy" id="29856"/>
    <lineage>
        <taxon>Eukaryota</taxon>
        <taxon>Fungi</taxon>
        <taxon>Dikarya</taxon>
        <taxon>Ascomycota</taxon>
        <taxon>Pezizomycotina</taxon>
        <taxon>Sordariomycetes</taxon>
        <taxon>Hypocreomycetidae</taxon>
        <taxon>Hypocreales</taxon>
        <taxon>Bionectriaceae</taxon>
        <taxon>Clonostachys</taxon>
    </lineage>
</organism>
<feature type="compositionally biased region" description="Low complexity" evidence="1">
    <location>
        <begin position="87"/>
        <end position="96"/>
    </location>
</feature>
<sequence>MEPTRERLVQSLELKLGDLEHKVQAYRHELVAEFQRYYDQTLNDVAPSVADEVEQSIQASLSDRYPALSPELKLAGLRPAHAHQADSPGRSPLSGQPSPPPAAAFGPPVAADNSHDREHEFPGLFTPFFLPLLESSPPVPSSLQAVQSLPMPMVEGSGMGNDAGAPGSADQQKGVQDMEGPSETGGHAQGTSQAQAQPQSESSAQAASHSAARRPSNGRRTTDDTPLSPGSDKSETKTPRSALRRSSILSKQSQPSPRRVRFEFQGAEVLPTASPQTGDPFLPRQTAPGASDNPRSSDEILGDEIGEDDPSFNLGLPPRKISSSDALRALSRAPLDEGTVWTVVNPTASDESTPISSSPLSAAPTPTAPAPSVATEATMATANSVVAKPTALPTTTKAPETHQSLTTSHSSKRVNHVAESEDDSDEEFLSMGQTRSSIGGKPTETNVTETPKENGERLELISPLPTNEPGSATKAVEDKDLYSPDEFESEDMFHFETGGLSAPPRPRQPRPPKPESPEQSPPPSPRNRYNDISEPSPYSKSPAVAISRPSGPITPTSAKFAVGSLGSYKGRPVVMPIVKDPDLHAQVASLGNFNTFVGGLDGRTGVDEGDLNSFRASLAQGDFSGTPRSLTERMMMEEARGDRNTRL</sequence>
<feature type="compositionally biased region" description="Polar residues" evidence="1">
    <location>
        <begin position="431"/>
        <end position="449"/>
    </location>
</feature>
<feature type="region of interest" description="Disordered" evidence="1">
    <location>
        <begin position="388"/>
        <end position="553"/>
    </location>
</feature>
<feature type="compositionally biased region" description="Polar residues" evidence="1">
    <location>
        <begin position="247"/>
        <end position="256"/>
    </location>
</feature>
<reference evidence="2 3" key="1">
    <citation type="submission" date="2019-06" db="EMBL/GenBank/DDBJ databases">
        <authorList>
            <person name="Broberg M."/>
        </authorList>
    </citation>
    <scope>NUCLEOTIDE SEQUENCE [LARGE SCALE GENOMIC DNA]</scope>
</reference>
<feature type="compositionally biased region" description="Low complexity" evidence="1">
    <location>
        <begin position="347"/>
        <end position="374"/>
    </location>
</feature>
<feature type="compositionally biased region" description="Low complexity" evidence="1">
    <location>
        <begin position="122"/>
        <end position="136"/>
    </location>
</feature>
<keyword evidence="3" id="KW-1185">Reference proteome</keyword>
<protein>
    <submittedName>
        <fullName evidence="2">Uncharacterized protein</fullName>
    </submittedName>
</protein>
<dbReference type="EMBL" id="CABFNS010000784">
    <property type="protein sequence ID" value="VUC28322.1"/>
    <property type="molecule type" value="Genomic_DNA"/>
</dbReference>